<accession>A0ABX8Y538</accession>
<evidence type="ECO:0000313" key="10">
    <source>
        <dbReference type="Proteomes" id="UP000827138"/>
    </source>
</evidence>
<dbReference type="PANTHER" id="PTHR43289:SF34">
    <property type="entry name" value="SERINE_THREONINE-PROTEIN KINASE YBDM-RELATED"/>
    <property type="match status" value="1"/>
</dbReference>
<reference evidence="9 10" key="1">
    <citation type="submission" date="2021-08" db="EMBL/GenBank/DDBJ databases">
        <authorList>
            <person name="Ping M."/>
        </authorList>
    </citation>
    <scope>NUCLEOTIDE SEQUENCE [LARGE SCALE GENOMIC DNA]</scope>
    <source>
        <strain evidence="9 10">MG28</strain>
    </source>
</reference>
<dbReference type="EMBL" id="CP080647">
    <property type="protein sequence ID" value="QYX83054.1"/>
    <property type="molecule type" value="Genomic_DNA"/>
</dbReference>
<organism evidence="9 10">
    <name type="scientific">Streptomyces akebiae</name>
    <dbReference type="NCBI Taxonomy" id="2865673"/>
    <lineage>
        <taxon>Bacteria</taxon>
        <taxon>Bacillati</taxon>
        <taxon>Actinomycetota</taxon>
        <taxon>Actinomycetes</taxon>
        <taxon>Kitasatosporales</taxon>
        <taxon>Streptomycetaceae</taxon>
        <taxon>Streptomyces</taxon>
    </lineage>
</organism>
<evidence type="ECO:0000256" key="4">
    <source>
        <dbReference type="ARBA" id="ARBA00022840"/>
    </source>
</evidence>
<keyword evidence="7" id="KW-1133">Transmembrane helix</keyword>
<keyword evidence="7" id="KW-0472">Membrane</keyword>
<keyword evidence="3 9" id="KW-0418">Kinase</keyword>
<feature type="compositionally biased region" description="Gly residues" evidence="6">
    <location>
        <begin position="503"/>
        <end position="517"/>
    </location>
</feature>
<dbReference type="PROSITE" id="PS00107">
    <property type="entry name" value="PROTEIN_KINASE_ATP"/>
    <property type="match status" value="1"/>
</dbReference>
<evidence type="ECO:0000259" key="8">
    <source>
        <dbReference type="PROSITE" id="PS50011"/>
    </source>
</evidence>
<dbReference type="GO" id="GO:0004674">
    <property type="term" value="F:protein serine/threonine kinase activity"/>
    <property type="evidence" value="ECO:0007669"/>
    <property type="project" value="UniProtKB-KW"/>
</dbReference>
<feature type="compositionally biased region" description="Low complexity" evidence="6">
    <location>
        <begin position="561"/>
        <end position="570"/>
    </location>
</feature>
<feature type="region of interest" description="Disordered" evidence="6">
    <location>
        <begin position="648"/>
        <end position="709"/>
    </location>
</feature>
<evidence type="ECO:0000256" key="5">
    <source>
        <dbReference type="PROSITE-ProRule" id="PRU10141"/>
    </source>
</evidence>
<dbReference type="InterPro" id="IPR000719">
    <property type="entry name" value="Prot_kinase_dom"/>
</dbReference>
<feature type="compositionally biased region" description="Gly residues" evidence="6">
    <location>
        <begin position="314"/>
        <end position="345"/>
    </location>
</feature>
<dbReference type="SMART" id="SM00220">
    <property type="entry name" value="S_TKc"/>
    <property type="match status" value="1"/>
</dbReference>
<feature type="region of interest" description="Disordered" evidence="6">
    <location>
        <begin position="304"/>
        <end position="617"/>
    </location>
</feature>
<feature type="compositionally biased region" description="Low complexity" evidence="6">
    <location>
        <begin position="418"/>
        <end position="438"/>
    </location>
</feature>
<feature type="binding site" evidence="5">
    <location>
        <position position="43"/>
    </location>
    <ligand>
        <name>ATP</name>
        <dbReference type="ChEBI" id="CHEBI:30616"/>
    </ligand>
</feature>
<evidence type="ECO:0000256" key="2">
    <source>
        <dbReference type="ARBA" id="ARBA00022741"/>
    </source>
</evidence>
<dbReference type="SUPFAM" id="SSF56112">
    <property type="entry name" value="Protein kinase-like (PK-like)"/>
    <property type="match status" value="1"/>
</dbReference>
<keyword evidence="1" id="KW-0808">Transferase</keyword>
<evidence type="ECO:0000256" key="7">
    <source>
        <dbReference type="SAM" id="Phobius"/>
    </source>
</evidence>
<feature type="compositionally biased region" description="Pro residues" evidence="6">
    <location>
        <begin position="408"/>
        <end position="417"/>
    </location>
</feature>
<dbReference type="InterPro" id="IPR017441">
    <property type="entry name" value="Protein_kinase_ATP_BS"/>
</dbReference>
<evidence type="ECO:0000256" key="6">
    <source>
        <dbReference type="SAM" id="MobiDB-lite"/>
    </source>
</evidence>
<feature type="region of interest" description="Disordered" evidence="6">
    <location>
        <begin position="752"/>
        <end position="781"/>
    </location>
</feature>
<keyword evidence="2 5" id="KW-0547">Nucleotide-binding</keyword>
<dbReference type="PANTHER" id="PTHR43289">
    <property type="entry name" value="MITOGEN-ACTIVATED PROTEIN KINASE KINASE KINASE 20-RELATED"/>
    <property type="match status" value="1"/>
</dbReference>
<feature type="compositionally biased region" description="Low complexity" evidence="6">
    <location>
        <begin position="677"/>
        <end position="690"/>
    </location>
</feature>
<evidence type="ECO:0000256" key="3">
    <source>
        <dbReference type="ARBA" id="ARBA00022777"/>
    </source>
</evidence>
<keyword evidence="4 5" id="KW-0067">ATP-binding</keyword>
<sequence>MEKLGPGDPQRIGAYRLLARLGAGGMGNVYLARSERGRTVAVKLVRRELAEQEEFRARFRQEVRAARQVGGYWTAPVLDADTEAGIPWVATGYVAGPSLQAVVGRDHGALPERSVRILAAGLAHALEDIHAAGLIHRDLKPSNVLVTIDGPRVIDFGIARALETVTDGGLTRTGALVGSPGFMAPEQVRGDRITPACDVFCLGSVLSYAATGNLPFGAANSGVHALMFRIAQEEPDLEGLPEGLYDIVRDCLRKDPAARPTLAQILQRTGAEDTVFAGRSRDPWLPSALVAQLGRHAVRLLDTEDPQDPEETSGSGGAAGPGGAAAAAGGSGAGGTGAGGTGAPGRGSEMPGGPEGGGRSTASPASTPPASPSVSPSVAGVANSAAGAAAQSPPSAESTSVLPAGSAGPPPSAPPVYPLGDPHSPYGGSGASGAPDAGGRPGPTTPPGVPGSPAEHHPAATREGAVPPPPGAPGGEPLDRMPTRSVGAAGSQPPPPTAPPGAGPGGYAPGPAPGGYGFPQPYTQQPAAGYGQRPAPGHGQQPGMAPGPGPGPGPGYGYPQGGPQASYGAYGAYGQGPYGGGQGFSGAGGAGLGATPPYGPEPLYGPGPGVPPEPERGSRRASVLLVAVALVVALGAGGSVYALMKKGGDGGEEDDAKGGTRTSAPETPGPATDEPTDPVTSPDPTTESPDAGTIPEDFLGTWNATLDGSDGSDTRQLVIQQGEVGDTVLSLTADGPLEGGGTYHCVFEAALTDEPDDEGPLRIGPSTVTTGEPAESCSPGAATTVTLLPDGQLRRVDTAGRSVTYTKAD</sequence>
<feature type="compositionally biased region" description="Pro residues" evidence="6">
    <location>
        <begin position="597"/>
        <end position="612"/>
    </location>
</feature>
<feature type="compositionally biased region" description="Pro residues" evidence="6">
    <location>
        <begin position="492"/>
        <end position="502"/>
    </location>
</feature>
<keyword evidence="9" id="KW-0723">Serine/threonine-protein kinase</keyword>
<feature type="compositionally biased region" description="Low complexity" evidence="6">
    <location>
        <begin position="534"/>
        <end position="544"/>
    </location>
</feature>
<feature type="transmembrane region" description="Helical" evidence="7">
    <location>
        <begin position="621"/>
        <end position="643"/>
    </location>
</feature>
<feature type="compositionally biased region" description="Low complexity" evidence="6">
    <location>
        <begin position="372"/>
        <end position="407"/>
    </location>
</feature>
<evidence type="ECO:0000256" key="1">
    <source>
        <dbReference type="ARBA" id="ARBA00022679"/>
    </source>
</evidence>
<dbReference type="Gene3D" id="3.30.200.20">
    <property type="entry name" value="Phosphorylase Kinase, domain 1"/>
    <property type="match status" value="1"/>
</dbReference>
<keyword evidence="10" id="KW-1185">Reference proteome</keyword>
<dbReference type="InterPro" id="IPR011009">
    <property type="entry name" value="Kinase-like_dom_sf"/>
</dbReference>
<dbReference type="Pfam" id="PF00069">
    <property type="entry name" value="Pkinase"/>
    <property type="match status" value="1"/>
</dbReference>
<keyword evidence="7" id="KW-0812">Transmembrane</keyword>
<dbReference type="Gene3D" id="1.10.510.10">
    <property type="entry name" value="Transferase(Phosphotransferase) domain 1"/>
    <property type="match status" value="1"/>
</dbReference>
<dbReference type="CDD" id="cd14014">
    <property type="entry name" value="STKc_PknB_like"/>
    <property type="match status" value="1"/>
</dbReference>
<dbReference type="RefSeq" id="WP_220651556.1">
    <property type="nucleotide sequence ID" value="NZ_CP080647.1"/>
</dbReference>
<name>A0ABX8Y538_9ACTN</name>
<protein>
    <submittedName>
        <fullName evidence="9">Serine/threonine protein kinase</fullName>
    </submittedName>
</protein>
<dbReference type="PROSITE" id="PS50011">
    <property type="entry name" value="PROTEIN_KINASE_DOM"/>
    <property type="match status" value="1"/>
</dbReference>
<evidence type="ECO:0000313" key="9">
    <source>
        <dbReference type="EMBL" id="QYX83054.1"/>
    </source>
</evidence>
<feature type="compositionally biased region" description="Gly residues" evidence="6">
    <location>
        <begin position="571"/>
        <end position="592"/>
    </location>
</feature>
<feature type="domain" description="Protein kinase" evidence="8">
    <location>
        <begin position="15"/>
        <end position="285"/>
    </location>
</feature>
<dbReference type="Proteomes" id="UP000827138">
    <property type="component" value="Chromosome"/>
</dbReference>
<gene>
    <name evidence="9" type="ORF">K1J60_19560</name>
</gene>
<dbReference type="PROSITE" id="PS00108">
    <property type="entry name" value="PROTEIN_KINASE_ST"/>
    <property type="match status" value="1"/>
</dbReference>
<dbReference type="InterPro" id="IPR008271">
    <property type="entry name" value="Ser/Thr_kinase_AS"/>
</dbReference>
<proteinExistence type="predicted"/>